<comment type="catalytic activity">
    <reaction evidence="7">
        <text>a primary alcohol + NAD(+) = an aldehyde + NADH + H(+)</text>
        <dbReference type="Rhea" id="RHEA:10736"/>
        <dbReference type="ChEBI" id="CHEBI:15378"/>
        <dbReference type="ChEBI" id="CHEBI:15734"/>
        <dbReference type="ChEBI" id="CHEBI:17478"/>
        <dbReference type="ChEBI" id="CHEBI:57540"/>
        <dbReference type="ChEBI" id="CHEBI:57945"/>
        <dbReference type="EC" id="1.1.1.1"/>
    </reaction>
</comment>
<comment type="catalytic activity">
    <reaction evidence="6">
        <text>a secondary alcohol + NAD(+) = a ketone + NADH + H(+)</text>
        <dbReference type="Rhea" id="RHEA:10740"/>
        <dbReference type="ChEBI" id="CHEBI:15378"/>
        <dbReference type="ChEBI" id="CHEBI:17087"/>
        <dbReference type="ChEBI" id="CHEBI:35681"/>
        <dbReference type="ChEBI" id="CHEBI:57540"/>
        <dbReference type="ChEBI" id="CHEBI:57945"/>
        <dbReference type="EC" id="1.1.1.1"/>
    </reaction>
</comment>
<comment type="caution">
    <text evidence="10">The sequence shown here is derived from an EMBL/GenBank/DDBJ whole genome shotgun (WGS) entry which is preliminary data.</text>
</comment>
<gene>
    <name evidence="10" type="ORF">ACFQZU_12520</name>
</gene>
<evidence type="ECO:0000256" key="7">
    <source>
        <dbReference type="ARBA" id="ARBA00049243"/>
    </source>
</evidence>
<evidence type="ECO:0000256" key="1">
    <source>
        <dbReference type="ARBA" id="ARBA00001947"/>
    </source>
</evidence>
<dbReference type="PANTHER" id="PTHR42940:SF8">
    <property type="entry name" value="VACUOLAR PROTEIN SORTING-ASSOCIATED PROTEIN 11"/>
    <property type="match status" value="1"/>
</dbReference>
<organism evidence="10 11">
    <name type="scientific">Streptomonospora algeriensis</name>
    <dbReference type="NCBI Taxonomy" id="995084"/>
    <lineage>
        <taxon>Bacteria</taxon>
        <taxon>Bacillati</taxon>
        <taxon>Actinomycetota</taxon>
        <taxon>Actinomycetes</taxon>
        <taxon>Streptosporangiales</taxon>
        <taxon>Nocardiopsidaceae</taxon>
        <taxon>Streptomonospora</taxon>
    </lineage>
</organism>
<evidence type="ECO:0000256" key="3">
    <source>
        <dbReference type="ARBA" id="ARBA00022723"/>
    </source>
</evidence>
<evidence type="ECO:0000259" key="9">
    <source>
        <dbReference type="Pfam" id="PF08240"/>
    </source>
</evidence>
<dbReference type="Gene3D" id="3.90.180.10">
    <property type="entry name" value="Medium-chain alcohol dehydrogenases, catalytic domain"/>
    <property type="match status" value="1"/>
</dbReference>
<name>A0ABW3BGE6_9ACTN</name>
<dbReference type="EC" id="1.1.1.1" evidence="2"/>
<evidence type="ECO:0000256" key="5">
    <source>
        <dbReference type="ARBA" id="ARBA00023002"/>
    </source>
</evidence>
<dbReference type="InterPro" id="IPR011032">
    <property type="entry name" value="GroES-like_sf"/>
</dbReference>
<accession>A0ABW3BGE6</accession>
<sequence>MSVGEKPRVVDVEVPEPGPGQLLLKVAAAGVCHSDLAVMSWPAEQFPYELPMTLGHEGANRRSRARCRPPGGARPRGRSTPTAASPGCAGAQARSRGPDAAGACRENARALGVRGG</sequence>
<protein>
    <recommendedName>
        <fullName evidence="2">alcohol dehydrogenase</fullName>
        <ecNumber evidence="2">1.1.1.1</ecNumber>
    </recommendedName>
</protein>
<keyword evidence="4" id="KW-0862">Zinc</keyword>
<reference evidence="11" key="1">
    <citation type="journal article" date="2019" name="Int. J. Syst. Evol. Microbiol.">
        <title>The Global Catalogue of Microorganisms (GCM) 10K type strain sequencing project: providing services to taxonomists for standard genome sequencing and annotation.</title>
        <authorList>
            <consortium name="The Broad Institute Genomics Platform"/>
            <consortium name="The Broad Institute Genome Sequencing Center for Infectious Disease"/>
            <person name="Wu L."/>
            <person name="Ma J."/>
        </authorList>
    </citation>
    <scope>NUCLEOTIDE SEQUENCE [LARGE SCALE GENOMIC DNA]</scope>
    <source>
        <strain evidence="11">CCUG 63369</strain>
    </source>
</reference>
<dbReference type="Pfam" id="PF08240">
    <property type="entry name" value="ADH_N"/>
    <property type="match status" value="1"/>
</dbReference>
<keyword evidence="11" id="KW-1185">Reference proteome</keyword>
<dbReference type="SUPFAM" id="SSF50129">
    <property type="entry name" value="GroES-like"/>
    <property type="match status" value="1"/>
</dbReference>
<comment type="cofactor">
    <cofactor evidence="1">
        <name>Zn(2+)</name>
        <dbReference type="ChEBI" id="CHEBI:29105"/>
    </cofactor>
</comment>
<keyword evidence="5" id="KW-0560">Oxidoreductase</keyword>
<evidence type="ECO:0000256" key="4">
    <source>
        <dbReference type="ARBA" id="ARBA00022833"/>
    </source>
</evidence>
<evidence type="ECO:0000313" key="10">
    <source>
        <dbReference type="EMBL" id="MFD0802130.1"/>
    </source>
</evidence>
<dbReference type="InterPro" id="IPR013154">
    <property type="entry name" value="ADH-like_N"/>
</dbReference>
<dbReference type="Proteomes" id="UP001596956">
    <property type="component" value="Unassembled WGS sequence"/>
</dbReference>
<dbReference type="PANTHER" id="PTHR42940">
    <property type="entry name" value="ALCOHOL DEHYDROGENASE 1-RELATED"/>
    <property type="match status" value="1"/>
</dbReference>
<proteinExistence type="predicted"/>
<evidence type="ECO:0000256" key="2">
    <source>
        <dbReference type="ARBA" id="ARBA00013190"/>
    </source>
</evidence>
<evidence type="ECO:0000256" key="6">
    <source>
        <dbReference type="ARBA" id="ARBA00049164"/>
    </source>
</evidence>
<feature type="domain" description="Alcohol dehydrogenase-like N-terminal" evidence="9">
    <location>
        <begin position="18"/>
        <end position="59"/>
    </location>
</feature>
<feature type="region of interest" description="Disordered" evidence="8">
    <location>
        <begin position="56"/>
        <end position="102"/>
    </location>
</feature>
<keyword evidence="3" id="KW-0479">Metal-binding</keyword>
<dbReference type="EMBL" id="JBHTHR010000379">
    <property type="protein sequence ID" value="MFD0802130.1"/>
    <property type="molecule type" value="Genomic_DNA"/>
</dbReference>
<evidence type="ECO:0000256" key="8">
    <source>
        <dbReference type="SAM" id="MobiDB-lite"/>
    </source>
</evidence>
<evidence type="ECO:0000313" key="11">
    <source>
        <dbReference type="Proteomes" id="UP001596956"/>
    </source>
</evidence>